<dbReference type="InterPro" id="IPR038695">
    <property type="entry name" value="Saro_0823-like_sf"/>
</dbReference>
<evidence type="ECO:0000256" key="1">
    <source>
        <dbReference type="SAM" id="Phobius"/>
    </source>
</evidence>
<gene>
    <name evidence="2" type="ORF">ENW73_03490</name>
</gene>
<protein>
    <submittedName>
        <fullName evidence="2">DUF192 domain-containing protein</fullName>
    </submittedName>
</protein>
<organism evidence="2">
    <name type="scientific">candidate division WOR-3 bacterium</name>
    <dbReference type="NCBI Taxonomy" id="2052148"/>
    <lineage>
        <taxon>Bacteria</taxon>
        <taxon>Bacteria division WOR-3</taxon>
    </lineage>
</organism>
<evidence type="ECO:0000313" key="2">
    <source>
        <dbReference type="EMBL" id="HHS51918.1"/>
    </source>
</evidence>
<dbReference type="PANTHER" id="PTHR37953">
    <property type="entry name" value="UPF0127 PROTEIN MJ1496"/>
    <property type="match status" value="1"/>
</dbReference>
<dbReference type="Pfam" id="PF02643">
    <property type="entry name" value="DUF192"/>
    <property type="match status" value="1"/>
</dbReference>
<keyword evidence="1" id="KW-0812">Transmembrane</keyword>
<accession>A0A7C6EA17</accession>
<comment type="caution">
    <text evidence="2">The sequence shown here is derived from an EMBL/GenBank/DDBJ whole genome shotgun (WGS) entry which is preliminary data.</text>
</comment>
<feature type="transmembrane region" description="Helical" evidence="1">
    <location>
        <begin position="34"/>
        <end position="56"/>
    </location>
</feature>
<sequence>MKKAYSVRFNPRKDEWFPLFSPGFRKEFFWRFKASRLCLGISVVALLIFAISSLACRSKKIEKKKPVFIETKRITLTIKGAKLCAEIADHPEERSLGLMYRQNLAPDQGMLFIFEQEGIYPFYMKNTKIPLSIAFIDRQGVIIDIQQMTPLDELTQHYPNKPFLYALETNQGWFLERGIKPGDTVFGLLR</sequence>
<keyword evidence="1" id="KW-1133">Transmembrane helix</keyword>
<reference evidence="2" key="1">
    <citation type="journal article" date="2020" name="mSystems">
        <title>Genome- and Community-Level Interaction Insights into Carbon Utilization and Element Cycling Functions of Hydrothermarchaeota in Hydrothermal Sediment.</title>
        <authorList>
            <person name="Zhou Z."/>
            <person name="Liu Y."/>
            <person name="Xu W."/>
            <person name="Pan J."/>
            <person name="Luo Z.H."/>
            <person name="Li M."/>
        </authorList>
    </citation>
    <scope>NUCLEOTIDE SEQUENCE [LARGE SCALE GENOMIC DNA]</scope>
    <source>
        <strain evidence="2">SpSt-876</strain>
    </source>
</reference>
<keyword evidence="1" id="KW-0472">Membrane</keyword>
<dbReference type="AlphaFoldDB" id="A0A7C6EA17"/>
<proteinExistence type="predicted"/>
<name>A0A7C6EA17_UNCW3</name>
<dbReference type="InterPro" id="IPR003795">
    <property type="entry name" value="DUF192"/>
</dbReference>
<dbReference type="Gene3D" id="2.60.120.1140">
    <property type="entry name" value="Protein of unknown function DUF192"/>
    <property type="match status" value="1"/>
</dbReference>
<dbReference type="PANTHER" id="PTHR37953:SF1">
    <property type="entry name" value="UPF0127 PROTEIN MJ1496"/>
    <property type="match status" value="1"/>
</dbReference>
<dbReference type="EMBL" id="DTLI01000090">
    <property type="protein sequence ID" value="HHS51918.1"/>
    <property type="molecule type" value="Genomic_DNA"/>
</dbReference>